<dbReference type="PROSITE" id="PS51257">
    <property type="entry name" value="PROKAR_LIPOPROTEIN"/>
    <property type="match status" value="1"/>
</dbReference>
<organism evidence="2 3">
    <name type="scientific">Dyella psychrodurans</name>
    <dbReference type="NCBI Taxonomy" id="1927960"/>
    <lineage>
        <taxon>Bacteria</taxon>
        <taxon>Pseudomonadati</taxon>
        <taxon>Pseudomonadota</taxon>
        <taxon>Gammaproteobacteria</taxon>
        <taxon>Lysobacterales</taxon>
        <taxon>Rhodanobacteraceae</taxon>
        <taxon>Dyella</taxon>
    </lineage>
</organism>
<feature type="signal peptide" evidence="1">
    <location>
        <begin position="1"/>
        <end position="19"/>
    </location>
</feature>
<keyword evidence="1" id="KW-0732">Signal</keyword>
<gene>
    <name evidence="2" type="ORF">DWU99_20320</name>
</gene>
<proteinExistence type="predicted"/>
<feature type="chain" id="PRO_5016712284" description="Lipoprotein" evidence="1">
    <location>
        <begin position="20"/>
        <end position="193"/>
    </location>
</feature>
<evidence type="ECO:0008006" key="4">
    <source>
        <dbReference type="Google" id="ProtNLM"/>
    </source>
</evidence>
<dbReference type="AlphaFoldDB" id="A0A370WVM1"/>
<dbReference type="Proteomes" id="UP000255334">
    <property type="component" value="Unassembled WGS sequence"/>
</dbReference>
<dbReference type="OrthoDB" id="5952265at2"/>
<comment type="caution">
    <text evidence="2">The sequence shown here is derived from an EMBL/GenBank/DDBJ whole genome shotgun (WGS) entry which is preliminary data.</text>
</comment>
<keyword evidence="3" id="KW-1185">Reference proteome</keyword>
<evidence type="ECO:0000313" key="3">
    <source>
        <dbReference type="Proteomes" id="UP000255334"/>
    </source>
</evidence>
<dbReference type="RefSeq" id="WP_115479933.1">
    <property type="nucleotide sequence ID" value="NZ_QRBF01000012.1"/>
</dbReference>
<reference evidence="2 3" key="1">
    <citation type="submission" date="2018-07" db="EMBL/GenBank/DDBJ databases">
        <title>Dyella monticola sp. nov. and Dyella psychrodurans sp. nov. isolated from monsoon evergreen broad-leaved forest soil of Dinghu Mountain, China.</title>
        <authorList>
            <person name="Gao Z."/>
            <person name="Qiu L."/>
        </authorList>
    </citation>
    <scope>NUCLEOTIDE SEQUENCE [LARGE SCALE GENOMIC DNA]</scope>
    <source>
        <strain evidence="2 3">4MSK11</strain>
    </source>
</reference>
<accession>A0A370WVM1</accession>
<name>A0A370WVM1_9GAMM</name>
<protein>
    <recommendedName>
        <fullName evidence="4">Lipoprotein</fullName>
    </recommendedName>
</protein>
<evidence type="ECO:0000313" key="2">
    <source>
        <dbReference type="EMBL" id="RDS80005.1"/>
    </source>
</evidence>
<dbReference type="EMBL" id="QRBF01000012">
    <property type="protein sequence ID" value="RDS80005.1"/>
    <property type="molecule type" value="Genomic_DNA"/>
</dbReference>
<evidence type="ECO:0000256" key="1">
    <source>
        <dbReference type="SAM" id="SignalP"/>
    </source>
</evidence>
<sequence>MTMRTRALLATLMLLAGCATDPSIEVKHRVPHGSTIAVVMFQDCGIANQADCAGSGATASSIFVRVISQKPGLHAVPLPRPVGANAQLTDNAAVAYAQAKGYRYVINGEVQDYYRSGLVGLHSDRAGISVRVLSVKDGQAIASYAYQEKSTTHLATPDDMLEDMAKRVAASIFAEPKKQHQGEFLLYKGNGGG</sequence>